<dbReference type="InterPro" id="IPR036716">
    <property type="entry name" value="Pest_crys_N_sf"/>
</dbReference>
<keyword evidence="3" id="KW-1185">Reference proteome</keyword>
<dbReference type="PANTHER" id="PTHR37003:SF2">
    <property type="entry name" value="PESTICIDAL CRYSTAL PROTEIN N-TERMINAL DOMAIN-CONTAINING PROTEIN"/>
    <property type="match status" value="1"/>
</dbReference>
<evidence type="ECO:0000313" key="3">
    <source>
        <dbReference type="Proteomes" id="UP000717328"/>
    </source>
</evidence>
<dbReference type="OrthoDB" id="3030430at2759"/>
<dbReference type="Pfam" id="PF03945">
    <property type="entry name" value="Endotoxin_N"/>
    <property type="match status" value="1"/>
</dbReference>
<dbReference type="EMBL" id="JABCKI010000440">
    <property type="protein sequence ID" value="KAG5650481.1"/>
    <property type="molecule type" value="Genomic_DNA"/>
</dbReference>
<dbReference type="GO" id="GO:0001907">
    <property type="term" value="P:symbiont-mediated killing of host cell"/>
    <property type="evidence" value="ECO:0007669"/>
    <property type="project" value="InterPro"/>
</dbReference>
<feature type="domain" description="Pesticidal crystal protein" evidence="1">
    <location>
        <begin position="39"/>
        <end position="240"/>
    </location>
</feature>
<dbReference type="InterPro" id="IPR005639">
    <property type="entry name" value="Pest_crys_dom_I"/>
</dbReference>
<dbReference type="Proteomes" id="UP000717328">
    <property type="component" value="Unassembled WGS sequence"/>
</dbReference>
<name>A0A9P7GI73_9AGAR</name>
<reference evidence="2" key="2">
    <citation type="submission" date="2021-10" db="EMBL/GenBank/DDBJ databases">
        <title>Phylogenomics reveals ancestral predisposition of the termite-cultivated fungus Termitomyces towards a domesticated lifestyle.</title>
        <authorList>
            <person name="Auxier B."/>
            <person name="Grum-Grzhimaylo A."/>
            <person name="Cardenas M.E."/>
            <person name="Lodge J.D."/>
            <person name="Laessoe T."/>
            <person name="Pedersen O."/>
            <person name="Smith M.E."/>
            <person name="Kuyper T.W."/>
            <person name="Franco-Molano E.A."/>
            <person name="Baroni T.J."/>
            <person name="Aanen D.K."/>
        </authorList>
    </citation>
    <scope>NUCLEOTIDE SEQUENCE</scope>
    <source>
        <strain evidence="2">D49</strain>
    </source>
</reference>
<comment type="caution">
    <text evidence="2">The sequence shown here is derived from an EMBL/GenBank/DDBJ whole genome shotgun (WGS) entry which is preliminary data.</text>
</comment>
<dbReference type="Gene3D" id="1.20.190.10">
    <property type="entry name" value="Pesticidal crystal protein, N-terminal domain"/>
    <property type="match status" value="1"/>
</dbReference>
<sequence>MQADSHLDAHTAGEAQTVTDDAIAIAASVPSVNDILKSVVTTGLSYIPAIGSIVSALVGLLWPNSSVSVWSQIRQEVEKMIDEKINDAVFNLLKQKLEGLGAALQIYVQVVNANRRDLSTVRMQFIATNTLFVAAAPEFKNPSYEWTIGPLFSIFTQLHMSLLRDCVLHGANWGWSTADHQVYVRQTAAVVADYFTHFDKVLGNRRNKLQGSAPTSPGTHKTDIHNYWQEFTQQSIVLYDDYRLLLEHLDPITHPGQTKSINFKDVYSRAYGTADNWDATASAISNNGVTTPYGKPTEPFQTIDLEFFNYGPRVVNLNHRTGTGPLKNGSRVDKYGLIAAPLAGVEKKTITFTAPPSNRLFNVRSAFVRTGSIPLALTLITYDDREMWMWDKHVVTGGQRTTIEVPGRMLTTLNMWTRSTFYDKNVGAIIFGFSVDPVYVPPSASRLLYVTAVDEPTSELKDLITSDPTLEAEREAYWRHINSVKPAVVTKEGEARRIKERGWEIYSARFSLAYLKSMNIGVKLLLICVKFCAICILCDEKPASDFGKCSFLSSLVQM</sequence>
<gene>
    <name evidence="2" type="ORF">H0H81_012107</name>
</gene>
<dbReference type="AlphaFoldDB" id="A0A9P7GI73"/>
<dbReference type="SUPFAM" id="SSF56849">
    <property type="entry name" value="delta-Endotoxin (insectocide), N-terminal domain"/>
    <property type="match status" value="1"/>
</dbReference>
<proteinExistence type="predicted"/>
<dbReference type="PANTHER" id="PTHR37003">
    <property type="entry name" value="ENDOTOXIN_N DOMAIN-CONTAINING PROTEIN-RELATED"/>
    <property type="match status" value="1"/>
</dbReference>
<dbReference type="InterPro" id="IPR038979">
    <property type="entry name" value="Pest_crys"/>
</dbReference>
<accession>A0A9P7GI73</accession>
<evidence type="ECO:0000259" key="1">
    <source>
        <dbReference type="Pfam" id="PF03945"/>
    </source>
</evidence>
<protein>
    <recommendedName>
        <fullName evidence="1">Pesticidal crystal protein domain-containing protein</fullName>
    </recommendedName>
</protein>
<dbReference type="GO" id="GO:0090729">
    <property type="term" value="F:toxin activity"/>
    <property type="evidence" value="ECO:0007669"/>
    <property type="project" value="InterPro"/>
</dbReference>
<organism evidence="2 3">
    <name type="scientific">Sphagnurus paluster</name>
    <dbReference type="NCBI Taxonomy" id="117069"/>
    <lineage>
        <taxon>Eukaryota</taxon>
        <taxon>Fungi</taxon>
        <taxon>Dikarya</taxon>
        <taxon>Basidiomycota</taxon>
        <taxon>Agaricomycotina</taxon>
        <taxon>Agaricomycetes</taxon>
        <taxon>Agaricomycetidae</taxon>
        <taxon>Agaricales</taxon>
        <taxon>Tricholomatineae</taxon>
        <taxon>Lyophyllaceae</taxon>
        <taxon>Sphagnurus</taxon>
    </lineage>
</organism>
<reference evidence="2" key="1">
    <citation type="submission" date="2021-02" db="EMBL/GenBank/DDBJ databases">
        <authorList>
            <person name="Nieuwenhuis M."/>
            <person name="Van De Peppel L.J.J."/>
        </authorList>
    </citation>
    <scope>NUCLEOTIDE SEQUENCE</scope>
    <source>
        <strain evidence="2">D49</strain>
    </source>
</reference>
<evidence type="ECO:0000313" key="2">
    <source>
        <dbReference type="EMBL" id="KAG5650481.1"/>
    </source>
</evidence>